<protein>
    <submittedName>
        <fullName evidence="1">Uncharacterized protein</fullName>
    </submittedName>
</protein>
<dbReference type="AlphaFoldDB" id="A0AAV5SNP2"/>
<reference evidence="1" key="1">
    <citation type="submission" date="2023-10" db="EMBL/GenBank/DDBJ databases">
        <title>Genome assembly of Pristionchus species.</title>
        <authorList>
            <person name="Yoshida K."/>
            <person name="Sommer R.J."/>
        </authorList>
    </citation>
    <scope>NUCLEOTIDE SEQUENCE</scope>
    <source>
        <strain evidence="1">RS0144</strain>
    </source>
</reference>
<dbReference type="Proteomes" id="UP001432027">
    <property type="component" value="Unassembled WGS sequence"/>
</dbReference>
<sequence length="152" mass="18366">VLFILFCNFSDRRRKYLLRFLFSYLRSGFSHCRIIRGVIATLDQAHQLSHQFSHLENERRSRLDDEVFRFDCHVFNCFEGASFIERRSSGLDHFSRHFLSRDHSMELLPLDSHHEYVEQEEKEESMGHHPWRGEIFFEWNCLFLPFCGCLCQ</sequence>
<evidence type="ECO:0000313" key="1">
    <source>
        <dbReference type="EMBL" id="GMS84382.1"/>
    </source>
</evidence>
<feature type="non-terminal residue" evidence="1">
    <location>
        <position position="1"/>
    </location>
</feature>
<proteinExistence type="predicted"/>
<keyword evidence="2" id="KW-1185">Reference proteome</keyword>
<gene>
    <name evidence="1" type="ORF">PENTCL1PPCAC_6557</name>
</gene>
<evidence type="ECO:0000313" key="2">
    <source>
        <dbReference type="Proteomes" id="UP001432027"/>
    </source>
</evidence>
<comment type="caution">
    <text evidence="1">The sequence shown here is derived from an EMBL/GenBank/DDBJ whole genome shotgun (WGS) entry which is preliminary data.</text>
</comment>
<dbReference type="EMBL" id="BTSX01000002">
    <property type="protein sequence ID" value="GMS84382.1"/>
    <property type="molecule type" value="Genomic_DNA"/>
</dbReference>
<organism evidence="1 2">
    <name type="scientific">Pristionchus entomophagus</name>
    <dbReference type="NCBI Taxonomy" id="358040"/>
    <lineage>
        <taxon>Eukaryota</taxon>
        <taxon>Metazoa</taxon>
        <taxon>Ecdysozoa</taxon>
        <taxon>Nematoda</taxon>
        <taxon>Chromadorea</taxon>
        <taxon>Rhabditida</taxon>
        <taxon>Rhabditina</taxon>
        <taxon>Diplogasteromorpha</taxon>
        <taxon>Diplogasteroidea</taxon>
        <taxon>Neodiplogasteridae</taxon>
        <taxon>Pristionchus</taxon>
    </lineage>
</organism>
<name>A0AAV5SNP2_9BILA</name>
<accession>A0AAV5SNP2</accession>